<keyword evidence="2" id="KW-1185">Reference proteome</keyword>
<dbReference type="RefSeq" id="WP_310548228.1">
    <property type="nucleotide sequence ID" value="NZ_JAVKGR010000006.1"/>
</dbReference>
<proteinExistence type="predicted"/>
<dbReference type="EMBL" id="JAVKGR010000006">
    <property type="protein sequence ID" value="MDR8019238.1"/>
    <property type="molecule type" value="Genomic_DNA"/>
</dbReference>
<evidence type="ECO:0000313" key="1">
    <source>
        <dbReference type="EMBL" id="MDR8019238.1"/>
    </source>
</evidence>
<reference evidence="1 2" key="1">
    <citation type="submission" date="2023-09" db="EMBL/GenBank/DDBJ databases">
        <title>Description of three actinobacteria isolated from air of manufacturing shop in a pharmaceutical factory.</title>
        <authorList>
            <person name="Zhang D.-F."/>
        </authorList>
    </citation>
    <scope>NUCLEOTIDE SEQUENCE [LARGE SCALE GENOMIC DNA]</scope>
    <source>
        <strain evidence="1 2">LY-0111</strain>
    </source>
</reference>
<accession>A0ABU2DRX9</accession>
<sequence length="116" mass="12567">MSISADNNWLLLRDVAESRTYGAYSTLRNYIDQGRVRAKKVAGRIKVYEPDLKALEEARSPKSEKAYARAESAIRRVVDSAPALTDEQRERLAVLVRGGSANASKELASAGGDAGA</sequence>
<gene>
    <name evidence="1" type="ORF">RIL96_06630</name>
</gene>
<organism evidence="1 2">
    <name type="scientific">Nesterenkonia aerolata</name>
    <dbReference type="NCBI Taxonomy" id="3074079"/>
    <lineage>
        <taxon>Bacteria</taxon>
        <taxon>Bacillati</taxon>
        <taxon>Actinomycetota</taxon>
        <taxon>Actinomycetes</taxon>
        <taxon>Micrococcales</taxon>
        <taxon>Micrococcaceae</taxon>
        <taxon>Nesterenkonia</taxon>
    </lineage>
</organism>
<dbReference type="Proteomes" id="UP001251870">
    <property type="component" value="Unassembled WGS sequence"/>
</dbReference>
<evidence type="ECO:0000313" key="2">
    <source>
        <dbReference type="Proteomes" id="UP001251870"/>
    </source>
</evidence>
<dbReference type="GO" id="GO:0003677">
    <property type="term" value="F:DNA binding"/>
    <property type="evidence" value="ECO:0007669"/>
    <property type="project" value="UniProtKB-KW"/>
</dbReference>
<keyword evidence="1" id="KW-0238">DNA-binding</keyword>
<comment type="caution">
    <text evidence="1">The sequence shown here is derived from an EMBL/GenBank/DDBJ whole genome shotgun (WGS) entry which is preliminary data.</text>
</comment>
<name>A0ABU2DRX9_9MICC</name>
<protein>
    <submittedName>
        <fullName evidence="1">DNA-binding protein</fullName>
    </submittedName>
</protein>